<dbReference type="InterPro" id="IPR011009">
    <property type="entry name" value="Kinase-like_dom_sf"/>
</dbReference>
<dbReference type="Pfam" id="PF17667">
    <property type="entry name" value="Pkinase_fungal"/>
    <property type="match status" value="1"/>
</dbReference>
<proteinExistence type="predicted"/>
<evidence type="ECO:0000313" key="4">
    <source>
        <dbReference type="Proteomes" id="UP000663827"/>
    </source>
</evidence>
<sequence>MPMEFKSKDGGKDKIDDCRKMMWSLNMVMRTDARRRFVHGLTCENTTGRLWYGDRSDIVASEEFDINKDWRCLVRIILSTVLAREDQLGYDPSVVARFFDNSKLEPVYDITIYNSKTKDTAIYRTIDVISDAGADNSVGRGTRVWSTQEMKDGKPVGPVYVLKGIWVHPGRPAEHAILEEIREKQPEYSRYFLTPVNHGFAPLEPTNASVLFDTHSPLGRKRDWKPTGQVLGMQTNDSMDAKTPSGTRNSVGPELVSKPAEEEFRGFRRLSTDSRQLYWIVFKERGTPVHDLTDFTDIFTAIRGAWEGLHAIHLCDYVHRDVSSGNVLLVPASPLDNLPERGVIMDLEYCKKVTDTSGPGDVRTGTEDFMATEVACAEYSRLADIRCVKPPVDWAAAIKVHKFTNQPERAPLPSFRYNLLHDMESIWWLCIWMMLRLVPSGADPSVWITSYHNVFGNVDARTRFLEKTGEFLKHTSHLSELRLLCEPIGFWQSALNDFYDMAYRQFNESPGSLTVIRIDSKMLQLSYDVGREVLRTMWEASSQLSTTFAMKRPRTQHEVITKRFRTETQSPRTRPSTPQAGRSVASNSSSRKLFQSNDVVFPVSKKRRINKSQSPNNV</sequence>
<dbReference type="InterPro" id="IPR008266">
    <property type="entry name" value="Tyr_kinase_AS"/>
</dbReference>
<gene>
    <name evidence="3" type="ORF">RDB_LOCUS123953</name>
</gene>
<organism evidence="3 4">
    <name type="scientific">Rhizoctonia solani</name>
    <dbReference type="NCBI Taxonomy" id="456999"/>
    <lineage>
        <taxon>Eukaryota</taxon>
        <taxon>Fungi</taxon>
        <taxon>Dikarya</taxon>
        <taxon>Basidiomycota</taxon>
        <taxon>Agaricomycotina</taxon>
        <taxon>Agaricomycetes</taxon>
        <taxon>Cantharellales</taxon>
        <taxon>Ceratobasidiaceae</taxon>
        <taxon>Rhizoctonia</taxon>
    </lineage>
</organism>
<dbReference type="PROSITE" id="PS00109">
    <property type="entry name" value="PROTEIN_KINASE_TYR"/>
    <property type="match status" value="1"/>
</dbReference>
<feature type="region of interest" description="Disordered" evidence="1">
    <location>
        <begin position="223"/>
        <end position="254"/>
    </location>
</feature>
<dbReference type="InterPro" id="IPR040976">
    <property type="entry name" value="Pkinase_fungal"/>
</dbReference>
<reference evidence="3" key="1">
    <citation type="submission" date="2021-01" db="EMBL/GenBank/DDBJ databases">
        <authorList>
            <person name="Kaushik A."/>
        </authorList>
    </citation>
    <scope>NUCLEOTIDE SEQUENCE</scope>
    <source>
        <strain evidence="3">AG5</strain>
    </source>
</reference>
<dbReference type="GO" id="GO:0004672">
    <property type="term" value="F:protein kinase activity"/>
    <property type="evidence" value="ECO:0007669"/>
    <property type="project" value="InterPro"/>
</dbReference>
<name>A0A8H3E241_9AGAM</name>
<evidence type="ECO:0000313" key="3">
    <source>
        <dbReference type="EMBL" id="CAE7187839.1"/>
    </source>
</evidence>
<feature type="region of interest" description="Disordered" evidence="1">
    <location>
        <begin position="565"/>
        <end position="591"/>
    </location>
</feature>
<dbReference type="PANTHER" id="PTHR38248">
    <property type="entry name" value="FUNK1 6"/>
    <property type="match status" value="1"/>
</dbReference>
<feature type="compositionally biased region" description="Polar residues" evidence="1">
    <location>
        <begin position="567"/>
        <end position="591"/>
    </location>
</feature>
<dbReference type="EMBL" id="CAJNJQ010002900">
    <property type="protein sequence ID" value="CAE7187839.1"/>
    <property type="molecule type" value="Genomic_DNA"/>
</dbReference>
<accession>A0A8H3E241</accession>
<dbReference type="Proteomes" id="UP000663827">
    <property type="component" value="Unassembled WGS sequence"/>
</dbReference>
<comment type="caution">
    <text evidence="3">The sequence shown here is derived from an EMBL/GenBank/DDBJ whole genome shotgun (WGS) entry which is preliminary data.</text>
</comment>
<dbReference type="PANTHER" id="PTHR38248:SF2">
    <property type="entry name" value="FUNK1 11"/>
    <property type="match status" value="1"/>
</dbReference>
<dbReference type="Gene3D" id="1.10.510.10">
    <property type="entry name" value="Transferase(Phosphotransferase) domain 1"/>
    <property type="match status" value="1"/>
</dbReference>
<dbReference type="SUPFAM" id="SSF56112">
    <property type="entry name" value="Protein kinase-like (PK-like)"/>
    <property type="match status" value="1"/>
</dbReference>
<feature type="domain" description="Fungal-type protein kinase" evidence="2">
    <location>
        <begin position="2"/>
        <end position="433"/>
    </location>
</feature>
<protein>
    <recommendedName>
        <fullName evidence="2">Fungal-type protein kinase domain-containing protein</fullName>
    </recommendedName>
</protein>
<evidence type="ECO:0000256" key="1">
    <source>
        <dbReference type="SAM" id="MobiDB-lite"/>
    </source>
</evidence>
<dbReference type="AlphaFoldDB" id="A0A8H3E241"/>
<feature type="compositionally biased region" description="Polar residues" evidence="1">
    <location>
        <begin position="232"/>
        <end position="250"/>
    </location>
</feature>
<evidence type="ECO:0000259" key="2">
    <source>
        <dbReference type="Pfam" id="PF17667"/>
    </source>
</evidence>